<gene>
    <name evidence="2" type="ORF">HPK16_00620</name>
</gene>
<keyword evidence="3" id="KW-1185">Reference proteome</keyword>
<reference evidence="2 3" key="1">
    <citation type="submission" date="2020-05" db="EMBL/GenBank/DDBJ databases">
        <authorList>
            <person name="Carlin C.R."/>
        </authorList>
    </citation>
    <scope>NUCLEOTIDE SEQUENCE [LARGE SCALE GENOMIC DNA]</scope>
    <source>
        <strain evidence="2 3">FSL W9-0585</strain>
    </source>
</reference>
<dbReference type="EMBL" id="JABJVM010000001">
    <property type="protein sequence ID" value="MBA3924827.1"/>
    <property type="molecule type" value="Genomic_DNA"/>
</dbReference>
<feature type="transmembrane region" description="Helical" evidence="1">
    <location>
        <begin position="6"/>
        <end position="37"/>
    </location>
</feature>
<organism evidence="2 3">
    <name type="scientific">Listeria rustica</name>
    <dbReference type="NCBI Taxonomy" id="2713503"/>
    <lineage>
        <taxon>Bacteria</taxon>
        <taxon>Bacillati</taxon>
        <taxon>Bacillota</taxon>
        <taxon>Bacilli</taxon>
        <taxon>Bacillales</taxon>
        <taxon>Listeriaceae</taxon>
        <taxon>Listeria</taxon>
    </lineage>
</organism>
<reference evidence="2 3" key="2">
    <citation type="submission" date="2020-08" db="EMBL/GenBank/DDBJ databases">
        <title>Listeria ohnekaius sp. nov. and Listeria portnoyii sp. nov. isolated from non-agricultural and natural environments.</title>
        <authorList>
            <person name="Weller D."/>
            <person name="Belias A.M."/>
            <person name="Liao J."/>
            <person name="Guo S."/>
            <person name="Orsi R.H."/>
            <person name="Wiedmann M."/>
        </authorList>
    </citation>
    <scope>NUCLEOTIDE SEQUENCE [LARGE SCALE GENOMIC DNA]</scope>
    <source>
        <strain evidence="2 3">FSL W9-0585</strain>
    </source>
</reference>
<dbReference type="RefSeq" id="WP_181675089.1">
    <property type="nucleotide sequence ID" value="NZ_JABJVM010000001.1"/>
</dbReference>
<keyword evidence="1" id="KW-1133">Transmembrane helix</keyword>
<accession>A0A7W1YEQ0</accession>
<proteinExistence type="predicted"/>
<comment type="caution">
    <text evidence="2">The sequence shown here is derived from an EMBL/GenBank/DDBJ whole genome shotgun (WGS) entry which is preliminary data.</text>
</comment>
<evidence type="ECO:0000313" key="3">
    <source>
        <dbReference type="Proteomes" id="UP000548787"/>
    </source>
</evidence>
<dbReference type="AlphaFoldDB" id="A0A7W1YEQ0"/>
<evidence type="ECO:0000256" key="1">
    <source>
        <dbReference type="SAM" id="Phobius"/>
    </source>
</evidence>
<keyword evidence="1" id="KW-0472">Membrane</keyword>
<evidence type="ECO:0000313" key="2">
    <source>
        <dbReference type="EMBL" id="MBA3924827.1"/>
    </source>
</evidence>
<protein>
    <submittedName>
        <fullName evidence="2">Uncharacterized protein</fullName>
    </submittedName>
</protein>
<dbReference type="Proteomes" id="UP000548787">
    <property type="component" value="Unassembled WGS sequence"/>
</dbReference>
<name>A0A7W1YEQ0_9LIST</name>
<keyword evidence="1" id="KW-0812">Transmembrane</keyword>
<sequence>MNYTKILYGILIAGLLLLLIIGGIYAAFIGLGFVYIIAILDDLLGRKFSGKKLLTKTMFLILGLLFLYFALRFL</sequence>
<feature type="transmembrane region" description="Helical" evidence="1">
    <location>
        <begin position="53"/>
        <end position="71"/>
    </location>
</feature>